<dbReference type="KEGG" id="ncon:LC1Nh_0073"/>
<name>A0A5Q0UF57_9ARCH</name>
<sequence>MLDGEAGGVESVLERLEPGDEVAVGTTSGNEYNGYVGKVLTPVGEGSYTLEMTYGTEGWNPDDVKQAGENRQETPLRDRPDQLVLQYDDVGPIGSEIQDIEVLEKYRQRD</sequence>
<organism evidence="2 3">
    <name type="scientific">Candidatus Nanohalobium constans</name>
    <dbReference type="NCBI Taxonomy" id="2565781"/>
    <lineage>
        <taxon>Archaea</taxon>
        <taxon>Candidatus Nanohalarchaeota</taxon>
        <taxon>Candidatus Nanohalobia</taxon>
        <taxon>Candidatus Nanohalobiales</taxon>
        <taxon>Candidatus Nanohalobiaceae</taxon>
        <taxon>Candidatus Nanohalobium</taxon>
    </lineage>
</organism>
<dbReference type="AlphaFoldDB" id="A0A5Q0UF57"/>
<accession>A0A5Q0UF57</accession>
<dbReference type="RefSeq" id="WP_153549719.1">
    <property type="nucleotide sequence ID" value="NZ_CP040089.1"/>
</dbReference>
<dbReference type="Proteomes" id="UP000377803">
    <property type="component" value="Chromosome"/>
</dbReference>
<keyword evidence="3" id="KW-1185">Reference proteome</keyword>
<feature type="region of interest" description="Disordered" evidence="1">
    <location>
        <begin position="57"/>
        <end position="81"/>
    </location>
</feature>
<reference evidence="3" key="1">
    <citation type="submission" date="2019-05" db="EMBL/GenBank/DDBJ databases">
        <title>Candidatus Nanohalobium constans, a novel model system to study the DPANN nano-sized archaea: genomic and physiological characterization of a nanoarchaeon co-cultured with its chitinotrophic host.</title>
        <authorList>
            <person name="La Cono V."/>
            <person name="Arcadi E."/>
            <person name="Crisafi F."/>
            <person name="Denaro R."/>
            <person name="La Spada G."/>
            <person name="Messina E."/>
            <person name="Smedile F."/>
            <person name="Toshchakov S.V."/>
            <person name="Shevchenko M.A."/>
            <person name="Golyshin P.N."/>
            <person name="Golyshina O.V."/>
            <person name="Ferrer M."/>
            <person name="Rohde M."/>
            <person name="Mushegian A."/>
            <person name="Sorokin D.Y."/>
            <person name="Giuliano L."/>
            <person name="Yakimov M.M."/>
        </authorList>
    </citation>
    <scope>NUCLEOTIDE SEQUENCE [LARGE SCALE GENOMIC DNA]</scope>
    <source>
        <strain evidence="3">LC1Nh</strain>
    </source>
</reference>
<feature type="compositionally biased region" description="Basic and acidic residues" evidence="1">
    <location>
        <begin position="62"/>
        <end position="81"/>
    </location>
</feature>
<evidence type="ECO:0000256" key="1">
    <source>
        <dbReference type="SAM" id="MobiDB-lite"/>
    </source>
</evidence>
<evidence type="ECO:0000313" key="3">
    <source>
        <dbReference type="Proteomes" id="UP000377803"/>
    </source>
</evidence>
<dbReference type="GeneID" id="42364453"/>
<evidence type="ECO:0000313" key="2">
    <source>
        <dbReference type="EMBL" id="QGA79981.1"/>
    </source>
</evidence>
<proteinExistence type="predicted"/>
<gene>
    <name evidence="2" type="ORF">LC1Nh_0073</name>
</gene>
<protein>
    <submittedName>
        <fullName evidence="2">Uncharacterized protein</fullName>
    </submittedName>
</protein>
<dbReference type="EMBL" id="CP040089">
    <property type="protein sequence ID" value="QGA79981.1"/>
    <property type="molecule type" value="Genomic_DNA"/>
</dbReference>